<evidence type="ECO:0000313" key="4">
    <source>
        <dbReference type="Proteomes" id="UP000813461"/>
    </source>
</evidence>
<feature type="compositionally biased region" description="Polar residues" evidence="1">
    <location>
        <begin position="22"/>
        <end position="31"/>
    </location>
</feature>
<feature type="compositionally biased region" description="Basic and acidic residues" evidence="1">
    <location>
        <begin position="1"/>
        <end position="16"/>
    </location>
</feature>
<reference evidence="3" key="1">
    <citation type="journal article" date="2021" name="Nat. Commun.">
        <title>Genetic determinants of endophytism in the Arabidopsis root mycobiome.</title>
        <authorList>
            <person name="Mesny F."/>
            <person name="Miyauchi S."/>
            <person name="Thiergart T."/>
            <person name="Pickel B."/>
            <person name="Atanasova L."/>
            <person name="Karlsson M."/>
            <person name="Huettel B."/>
            <person name="Barry K.W."/>
            <person name="Haridas S."/>
            <person name="Chen C."/>
            <person name="Bauer D."/>
            <person name="Andreopoulos W."/>
            <person name="Pangilinan J."/>
            <person name="LaButti K."/>
            <person name="Riley R."/>
            <person name="Lipzen A."/>
            <person name="Clum A."/>
            <person name="Drula E."/>
            <person name="Henrissat B."/>
            <person name="Kohler A."/>
            <person name="Grigoriev I.V."/>
            <person name="Martin F.M."/>
            <person name="Hacquard S."/>
        </authorList>
    </citation>
    <scope>NUCLEOTIDE SEQUENCE</scope>
    <source>
        <strain evidence="3">MPI-SDFR-AT-0120</strain>
    </source>
</reference>
<feature type="region of interest" description="Disordered" evidence="1">
    <location>
        <begin position="1"/>
        <end position="40"/>
    </location>
</feature>
<dbReference type="OrthoDB" id="3565018at2759"/>
<gene>
    <name evidence="3" type="ORF">FB567DRAFT_614473</name>
</gene>
<organism evidence="3 4">
    <name type="scientific">Paraphoma chrysanthemicola</name>
    <dbReference type="NCBI Taxonomy" id="798071"/>
    <lineage>
        <taxon>Eukaryota</taxon>
        <taxon>Fungi</taxon>
        <taxon>Dikarya</taxon>
        <taxon>Ascomycota</taxon>
        <taxon>Pezizomycotina</taxon>
        <taxon>Dothideomycetes</taxon>
        <taxon>Pleosporomycetidae</taxon>
        <taxon>Pleosporales</taxon>
        <taxon>Pleosporineae</taxon>
        <taxon>Phaeosphaeriaceae</taxon>
        <taxon>Paraphoma</taxon>
    </lineage>
</organism>
<dbReference type="InterPro" id="IPR056002">
    <property type="entry name" value="DUF7580"/>
</dbReference>
<evidence type="ECO:0000256" key="1">
    <source>
        <dbReference type="SAM" id="MobiDB-lite"/>
    </source>
</evidence>
<proteinExistence type="predicted"/>
<dbReference type="PANTHER" id="PTHR35186">
    <property type="entry name" value="ANK_REP_REGION DOMAIN-CONTAINING PROTEIN"/>
    <property type="match status" value="1"/>
</dbReference>
<name>A0A8K0RFZ0_9PLEO</name>
<evidence type="ECO:0000313" key="3">
    <source>
        <dbReference type="EMBL" id="KAH7092482.1"/>
    </source>
</evidence>
<dbReference type="Pfam" id="PF24476">
    <property type="entry name" value="DUF7580"/>
    <property type="match status" value="1"/>
</dbReference>
<dbReference type="AlphaFoldDB" id="A0A8K0RFZ0"/>
<dbReference type="EMBL" id="JAGMVJ010000003">
    <property type="protein sequence ID" value="KAH7092482.1"/>
    <property type="molecule type" value="Genomic_DNA"/>
</dbReference>
<evidence type="ECO:0000259" key="2">
    <source>
        <dbReference type="Pfam" id="PF24476"/>
    </source>
</evidence>
<keyword evidence="4" id="KW-1185">Reference proteome</keyword>
<accession>A0A8K0RFZ0</accession>
<protein>
    <recommendedName>
        <fullName evidence="2">DUF7580 domain-containing protein</fullName>
    </recommendedName>
</protein>
<comment type="caution">
    <text evidence="3">The sequence shown here is derived from an EMBL/GenBank/DDBJ whole genome shotgun (WGS) entry which is preliminary data.</text>
</comment>
<dbReference type="Proteomes" id="UP000813461">
    <property type="component" value="Unassembled WGS sequence"/>
</dbReference>
<sequence>MDHAPTKQRWESRAVEVEPTEESNTPSSQPANSPPMIMIHSSSTATSPWQHCLQAAPKIDDLCLTLSASTHKGLCMGVLNDTCIKHHMHLAPRLPLPKSIQNRITLQDILAADNGASFPIKEKCTLVLALANAVMQLHDTPWLGETWTSNDICMLSYNNKGTSMTEEPYVWKNFKSISKACPPIKKNPFVRNATIFALGVTLLEISYGRRLETFQTPDDLDDNGNRTPLTDCSIAYRLVETVHHRELPNFANAARRCVHCSFDVVVHSLKDDDLRERFYQGVVVPLRQDYEYATNGS</sequence>
<dbReference type="PANTHER" id="PTHR35186:SF4">
    <property type="entry name" value="PRION-INHIBITION AND PROPAGATION HELO DOMAIN-CONTAINING PROTEIN"/>
    <property type="match status" value="1"/>
</dbReference>
<feature type="domain" description="DUF7580" evidence="2">
    <location>
        <begin position="55"/>
        <end position="290"/>
    </location>
</feature>